<feature type="transmembrane region" description="Helical" evidence="1">
    <location>
        <begin position="113"/>
        <end position="136"/>
    </location>
</feature>
<dbReference type="GeneID" id="100650536"/>
<reference evidence="4" key="1">
    <citation type="submission" date="2025-08" db="UniProtKB">
        <authorList>
            <consortium name="RefSeq"/>
        </authorList>
    </citation>
    <scope>IDENTIFICATION</scope>
</reference>
<protein>
    <submittedName>
        <fullName evidence="4">Fatty-acid amide hydrolase 2 isoform X1</fullName>
    </submittedName>
</protein>
<dbReference type="OrthoDB" id="6428749at2759"/>
<dbReference type="Pfam" id="PF01425">
    <property type="entry name" value="Amidase"/>
    <property type="match status" value="1"/>
</dbReference>
<evidence type="ECO:0000313" key="4">
    <source>
        <dbReference type="RefSeq" id="XP_020721443.2"/>
    </source>
</evidence>
<dbReference type="SUPFAM" id="SSF75304">
    <property type="entry name" value="Amidase signature (AS) enzymes"/>
    <property type="match status" value="1"/>
</dbReference>
<sequence>MTIKFHHFHLRAHNEQQKTSSRTVEIVLECNTVTAVVGRALKSIEVGQFTSIDSFIDDRKAKNFKNDAFIERYLIIRKVKILFYSNLCQSLYIFDKYRSSFGRRRKQGKMIELFIDLLIIFIQAIGNIHHLLLMIIHRKKKPSIPAIKNPVLKLSATTLARKIRNRELSSQIIVEAYIERIKEVNPFINAVIEDRFEAALKESKMCDAKLKSGDLAMTAKQLEKNKPLYGVPMSIKESCAVKGMSFTCGCVFKKDTKATEDAYIVQTFRNAGAIILLVSNVPEYCLSLDTYNFLFGRTMNPYDTRKTPGGSSGGESALISSGASVLGIGTDFVGSLRIPSFFTGIFAHKTTAGTIPLDGHFFLADDPIFKHMLTMGPLARYVEDLYLSMKVLAASPECKLLPLFDEPVDIKNLKFYYFDNVNGIFGIRSTTSEIKETIHKAKQYLITKGASVEEFPQEWLQNICYIMLSTFGSMNIDSILEPGSSGAGIEFTKSLLGLSRYTPMRTLMQMLLDRKGLLPSSRIAYYEKIKAELTLKINTMLKDNGVLICPTWCRTACFPQTMLWEAHCSVYTILANITGAPSTQIPMGFDKDGIPLGFQVMSASYQDHLCLAVAREFEKNNCVWVPPS</sequence>
<evidence type="ECO:0000313" key="3">
    <source>
        <dbReference type="Proteomes" id="UP000835206"/>
    </source>
</evidence>
<dbReference type="InterPro" id="IPR036928">
    <property type="entry name" value="AS_sf"/>
</dbReference>
<gene>
    <name evidence="4" type="primary">LOC100650536</name>
</gene>
<proteinExistence type="predicted"/>
<dbReference type="InterPro" id="IPR023631">
    <property type="entry name" value="Amidase_dom"/>
</dbReference>
<dbReference type="KEGG" id="bter:100650536"/>
<keyword evidence="4" id="KW-0378">Hydrolase</keyword>
<dbReference type="AlphaFoldDB" id="A0A9B7CYJ0"/>
<dbReference type="GO" id="GO:0012505">
    <property type="term" value="C:endomembrane system"/>
    <property type="evidence" value="ECO:0007669"/>
    <property type="project" value="TreeGrafter"/>
</dbReference>
<dbReference type="PANTHER" id="PTHR43372:SF3">
    <property type="entry name" value="AT07710P-RELATED"/>
    <property type="match status" value="1"/>
</dbReference>
<evidence type="ECO:0000259" key="2">
    <source>
        <dbReference type="Pfam" id="PF01425"/>
    </source>
</evidence>
<name>A0A9B7CYJ0_BOMTE</name>
<dbReference type="GO" id="GO:0016787">
    <property type="term" value="F:hydrolase activity"/>
    <property type="evidence" value="ECO:0007669"/>
    <property type="project" value="UniProtKB-KW"/>
</dbReference>
<keyword evidence="3" id="KW-1185">Reference proteome</keyword>
<dbReference type="Proteomes" id="UP000835206">
    <property type="component" value="Chromosome 12"/>
</dbReference>
<keyword evidence="1" id="KW-0812">Transmembrane</keyword>
<keyword evidence="1" id="KW-1133">Transmembrane helix</keyword>
<evidence type="ECO:0000256" key="1">
    <source>
        <dbReference type="SAM" id="Phobius"/>
    </source>
</evidence>
<accession>A0A9B7CYJ0</accession>
<dbReference type="Gene3D" id="3.90.1300.10">
    <property type="entry name" value="Amidase signature (AS) domain"/>
    <property type="match status" value="1"/>
</dbReference>
<dbReference type="InterPro" id="IPR052739">
    <property type="entry name" value="FAAH2"/>
</dbReference>
<dbReference type="PANTHER" id="PTHR43372">
    <property type="entry name" value="FATTY-ACID AMIDE HYDROLASE"/>
    <property type="match status" value="1"/>
</dbReference>
<organism evidence="3 4">
    <name type="scientific">Bombus terrestris</name>
    <name type="common">Buff-tailed bumblebee</name>
    <name type="synonym">Apis terrestris</name>
    <dbReference type="NCBI Taxonomy" id="30195"/>
    <lineage>
        <taxon>Eukaryota</taxon>
        <taxon>Metazoa</taxon>
        <taxon>Ecdysozoa</taxon>
        <taxon>Arthropoda</taxon>
        <taxon>Hexapoda</taxon>
        <taxon>Insecta</taxon>
        <taxon>Pterygota</taxon>
        <taxon>Neoptera</taxon>
        <taxon>Endopterygota</taxon>
        <taxon>Hymenoptera</taxon>
        <taxon>Apocrita</taxon>
        <taxon>Aculeata</taxon>
        <taxon>Apoidea</taxon>
        <taxon>Anthophila</taxon>
        <taxon>Apidae</taxon>
        <taxon>Bombus</taxon>
        <taxon>Bombus</taxon>
    </lineage>
</organism>
<dbReference type="RefSeq" id="XP_020721443.2">
    <property type="nucleotide sequence ID" value="XM_020865784.2"/>
</dbReference>
<keyword evidence="1" id="KW-0472">Membrane</keyword>
<feature type="domain" description="Amidase" evidence="2">
    <location>
        <begin position="173"/>
        <end position="611"/>
    </location>
</feature>